<gene>
    <name evidence="2" type="ORF">NP233_g1066</name>
</gene>
<dbReference type="EMBL" id="JANIEX010000036">
    <property type="protein sequence ID" value="KAJ3575481.1"/>
    <property type="molecule type" value="Genomic_DNA"/>
</dbReference>
<dbReference type="Proteomes" id="UP001213000">
    <property type="component" value="Unassembled WGS sequence"/>
</dbReference>
<feature type="compositionally biased region" description="Low complexity" evidence="1">
    <location>
        <begin position="26"/>
        <end position="44"/>
    </location>
</feature>
<feature type="region of interest" description="Disordered" evidence="1">
    <location>
        <begin position="1"/>
        <end position="58"/>
    </location>
</feature>
<feature type="compositionally biased region" description="Gly residues" evidence="1">
    <location>
        <begin position="14"/>
        <end position="25"/>
    </location>
</feature>
<accession>A0AAD5W176</accession>
<comment type="caution">
    <text evidence="2">The sequence shown here is derived from an EMBL/GenBank/DDBJ whole genome shotgun (WGS) entry which is preliminary data.</text>
</comment>
<organism evidence="2 3">
    <name type="scientific">Leucocoprinus birnbaumii</name>
    <dbReference type="NCBI Taxonomy" id="56174"/>
    <lineage>
        <taxon>Eukaryota</taxon>
        <taxon>Fungi</taxon>
        <taxon>Dikarya</taxon>
        <taxon>Basidiomycota</taxon>
        <taxon>Agaricomycotina</taxon>
        <taxon>Agaricomycetes</taxon>
        <taxon>Agaricomycetidae</taxon>
        <taxon>Agaricales</taxon>
        <taxon>Agaricineae</taxon>
        <taxon>Agaricaceae</taxon>
        <taxon>Leucocoprinus</taxon>
    </lineage>
</organism>
<proteinExistence type="predicted"/>
<name>A0AAD5W176_9AGAR</name>
<evidence type="ECO:0000256" key="1">
    <source>
        <dbReference type="SAM" id="MobiDB-lite"/>
    </source>
</evidence>
<reference evidence="2" key="1">
    <citation type="submission" date="2022-07" db="EMBL/GenBank/DDBJ databases">
        <title>Genome Sequence of Leucocoprinus birnbaumii.</title>
        <authorList>
            <person name="Buettner E."/>
        </authorList>
    </citation>
    <scope>NUCLEOTIDE SEQUENCE</scope>
    <source>
        <strain evidence="2">VT141</strain>
    </source>
</reference>
<feature type="compositionally biased region" description="Acidic residues" evidence="1">
    <location>
        <begin position="158"/>
        <end position="179"/>
    </location>
</feature>
<keyword evidence="3" id="KW-1185">Reference proteome</keyword>
<evidence type="ECO:0000313" key="2">
    <source>
        <dbReference type="EMBL" id="KAJ3575481.1"/>
    </source>
</evidence>
<evidence type="ECO:0000313" key="3">
    <source>
        <dbReference type="Proteomes" id="UP001213000"/>
    </source>
</evidence>
<feature type="compositionally biased region" description="Low complexity" evidence="1">
    <location>
        <begin position="136"/>
        <end position="157"/>
    </location>
</feature>
<feature type="region of interest" description="Disordered" evidence="1">
    <location>
        <begin position="226"/>
        <end position="252"/>
    </location>
</feature>
<dbReference type="AlphaFoldDB" id="A0AAD5W176"/>
<feature type="region of interest" description="Disordered" evidence="1">
    <location>
        <begin position="131"/>
        <end position="210"/>
    </location>
</feature>
<protein>
    <submittedName>
        <fullName evidence="2">Uncharacterized protein</fullName>
    </submittedName>
</protein>
<sequence length="252" mass="26334">MSTPESAKRNTVGSNGGATSTGGNGVTAASAAGVSSSVPVSATGYTRSASTGPRMHDYSIPVNSTSTHIRPGLLGVPTTNNIPVTTNSTQAQPMSVPITTSHSWSSVSVSQQSSSHINGLESSLSVGTGTGAGGWSLPRSSVRSVSGSSLRSRSGSASDDEQDGEDAGDDEDSIVDEEVGSYGRRFGGRRNGYGLGAYSHHRTQPKMWKREDEDINMGAWSLREEDEYKKDESGGGGTAKEWDGEMEMDMEM</sequence>